<proteinExistence type="predicted"/>
<dbReference type="InterPro" id="IPR032274">
    <property type="entry name" value="DUF4835"/>
</dbReference>
<dbReference type="OrthoDB" id="9773381at2"/>
<dbReference type="STRING" id="226505.SAMN05444394_4164"/>
<dbReference type="EMBL" id="FSRC01000004">
    <property type="protein sequence ID" value="SIO25144.1"/>
    <property type="molecule type" value="Genomic_DNA"/>
</dbReference>
<feature type="chain" id="PRO_5009936498" description="DUF4835 domain-containing protein" evidence="1">
    <location>
        <begin position="20"/>
        <end position="300"/>
    </location>
</feature>
<accession>A0A1N6HZ89</accession>
<name>A0A1N6HZ89_9BACT</name>
<reference evidence="3" key="1">
    <citation type="submission" date="2016-11" db="EMBL/GenBank/DDBJ databases">
        <authorList>
            <person name="Varghese N."/>
            <person name="Submissions S."/>
        </authorList>
    </citation>
    <scope>NUCLEOTIDE SEQUENCE [LARGE SCALE GENOMIC DNA]</scope>
    <source>
        <strain evidence="3">DSM 15292</strain>
    </source>
</reference>
<evidence type="ECO:0000313" key="3">
    <source>
        <dbReference type="Proteomes" id="UP000185221"/>
    </source>
</evidence>
<evidence type="ECO:0000313" key="2">
    <source>
        <dbReference type="EMBL" id="SIO25144.1"/>
    </source>
</evidence>
<evidence type="ECO:0000256" key="1">
    <source>
        <dbReference type="SAM" id="SignalP"/>
    </source>
</evidence>
<feature type="signal peptide" evidence="1">
    <location>
        <begin position="1"/>
        <end position="19"/>
    </location>
</feature>
<gene>
    <name evidence="2" type="ORF">SAMN05444394_4164</name>
</gene>
<keyword evidence="3" id="KW-1185">Reference proteome</keyword>
<evidence type="ECO:0008006" key="4">
    <source>
        <dbReference type="Google" id="ProtNLM"/>
    </source>
</evidence>
<protein>
    <recommendedName>
        <fullName evidence="4">DUF4835 domain-containing protein</fullName>
    </recommendedName>
</protein>
<dbReference type="RefSeq" id="WP_074226920.1">
    <property type="nucleotide sequence ID" value="NZ_CP146486.1"/>
</dbReference>
<dbReference type="AlphaFoldDB" id="A0A1N6HZ89"/>
<dbReference type="Pfam" id="PF16119">
    <property type="entry name" value="DUF4835"/>
    <property type="match status" value="1"/>
</dbReference>
<sequence length="300" mass="34627">MKKATLGLFLIFLSHLGFSQELNFTVIINSDRARIQNTTVFNTMKTSFEQFLNGRSWTTDEFRPEERIKGNLLITINDVPQVGVYNATVQIQTVRPIYGTNYESLLFNFADRNWNFEYIESQPLEFNRFNFLNNISSLLGYYAHIALGIDYDSFSSKGGEDFFEVANDIVNNAQQSGRPGWVQSPTDRRNRYWLINDLYTSSVYAPIREAYYLYHRQGLDILQIEPEKAYENMLEAIRLVAEANKAQPNGILTITFMDAKGDEIAQVFKNASLEIRTELVELLLEVDPNNARKYNELTKS</sequence>
<dbReference type="Proteomes" id="UP000185221">
    <property type="component" value="Unassembled WGS sequence"/>
</dbReference>
<organism evidence="2 3">
    <name type="scientific">Algoriphagus halophilus</name>
    <dbReference type="NCBI Taxonomy" id="226505"/>
    <lineage>
        <taxon>Bacteria</taxon>
        <taxon>Pseudomonadati</taxon>
        <taxon>Bacteroidota</taxon>
        <taxon>Cytophagia</taxon>
        <taxon>Cytophagales</taxon>
        <taxon>Cyclobacteriaceae</taxon>
        <taxon>Algoriphagus</taxon>
    </lineage>
</organism>
<keyword evidence="1" id="KW-0732">Signal</keyword>